<proteinExistence type="predicted"/>
<evidence type="ECO:0000313" key="2">
    <source>
        <dbReference type="EMBL" id="SFT94268.1"/>
    </source>
</evidence>
<organism evidence="2 3">
    <name type="scientific">Pseudoalteromonas lipolytica</name>
    <dbReference type="NCBI Taxonomy" id="570156"/>
    <lineage>
        <taxon>Bacteria</taxon>
        <taxon>Pseudomonadati</taxon>
        <taxon>Pseudomonadota</taxon>
        <taxon>Gammaproteobacteria</taxon>
        <taxon>Alteromonadales</taxon>
        <taxon>Pseudoalteromonadaceae</taxon>
        <taxon>Pseudoalteromonas</taxon>
    </lineage>
</organism>
<sequence length="1165" mass="128373">MMSPPNSRLINHFKQLLLATSLVGLTACGGSGSDSDEDKKPPVAENKSPTVSISSDETLTEGSELTLLATATDSDGTISTYAWSQISGPDLALSGSDSSSLTITAPAIEDDADVVLSVTVTDDDGASANAQVTIQLKRKVLSVTITGIVTDEPIINSNVAVQIGDELFEITADEQGRYRVDVEVDDSFANKLVKLVALGDNAINPGVEFVSQLKSIATLISQAGEDGTLSKEENFGVNITNVSTAEFALISRDNDTVDSEDALDKALLAIDADEKLLLSALIKIIVDNPDYSLPEGVESTLDLVSDSESIDDFINTVNSQDPALIETVKETIKDDEELVDNSFGSVVGDYVVMAPKYYTRFGAGQINFNADGTGSYVFINFNASFSWTQDNDVVSITVPEPVKVSCYFDAGTVTQEEMCEYLTDLDMRILLENDANRTVELYSAFETKNESTTEIISTEELTANRTLIDKTQTLNVAAADLVGSWYVDNTSDFHGYSSAVNFNLVEGGTGTLINNSNAPVAITWSVSDNRLMISSTDESLTFDYSFWFIKSMNVGYQFAASLMSKTDDSSITSTGLFVKDNTLQLTNSDVLGKWTIYQGVNSAQPDLHYDVYDDGLMNFSLNQHYRSWQINSEGVFVRNNYYTDTGGISATCDKPDNSCPVYTEFTQQLLAKDGEHFFTYRKYRAFEMDGTEMPGYYASHIREFSVSSDYGVSRFAPYWWEHMYAEDDTSYRYFSNFYTPKELGVETIELATITDKSSGAFEYSIATTYQGAYMQNSYALQSGKLMSNEWVFEVVEFDRDFLTVCVYSQGSSCTEDAKQAWYFDEAMAQEQVVIERPATVHPLDGAWQVADEPDVAVIIKDGKWIHIQALPDLNEEDGYPGYEIGDFTWDETTGQLSVTLTEDTNGVFGIDEEVVTLATIDGDNLNLVVEGEGIVEFTRIYSTSNSLIGGYYDGSFDSHFFIAVFKEDGTFLELAHDTEFNELGISGGYYSYDTETQKVSVDFYEKTYGSPIEQADPNFIVKAQGNFIHFKDGDDFGIMERVTRVIEQATFTETELVGSHVFTYMADDGSGMQTSNVVISNDGTATFELEGEVREATWELHLGSLMMYSDPTITQNYGYGVLMTPIMMIDGGFSVETLGFEVPETYDDNDDPALHSFVSGSLIKQ</sequence>
<dbReference type="Proteomes" id="UP000183805">
    <property type="component" value="Unassembled WGS sequence"/>
</dbReference>
<comment type="caution">
    <text evidence="2">The sequence shown here is derived from an EMBL/GenBank/DDBJ whole genome shotgun (WGS) entry which is preliminary data.</text>
</comment>
<evidence type="ECO:0008006" key="4">
    <source>
        <dbReference type="Google" id="ProtNLM"/>
    </source>
</evidence>
<evidence type="ECO:0000313" key="3">
    <source>
        <dbReference type="Proteomes" id="UP000183805"/>
    </source>
</evidence>
<dbReference type="EMBL" id="FPAZ01000018">
    <property type="protein sequence ID" value="SFT94268.1"/>
    <property type="molecule type" value="Genomic_DNA"/>
</dbReference>
<feature type="region of interest" description="Disordered" evidence="1">
    <location>
        <begin position="30"/>
        <end position="56"/>
    </location>
</feature>
<dbReference type="Pfam" id="PF22352">
    <property type="entry name" value="K319L-like_PKD"/>
    <property type="match status" value="1"/>
</dbReference>
<keyword evidence="3" id="KW-1185">Reference proteome</keyword>
<name>A0ABY1GVN2_9GAMM</name>
<dbReference type="RefSeq" id="WP_141687242.1">
    <property type="nucleotide sequence ID" value="NZ_FPAZ01000018.1"/>
</dbReference>
<dbReference type="InterPro" id="IPR013783">
    <property type="entry name" value="Ig-like_fold"/>
</dbReference>
<dbReference type="Gene3D" id="2.60.40.10">
    <property type="entry name" value="Immunoglobulins"/>
    <property type="match status" value="1"/>
</dbReference>
<gene>
    <name evidence="2" type="ORF">SAMN04487854_11815</name>
</gene>
<reference evidence="2 3" key="1">
    <citation type="submission" date="2016-10" db="EMBL/GenBank/DDBJ databases">
        <authorList>
            <person name="Varghese N."/>
            <person name="Submissions S."/>
        </authorList>
    </citation>
    <scope>NUCLEOTIDE SEQUENCE [LARGE SCALE GENOMIC DNA]</scope>
    <source>
        <strain evidence="2 3">CGMCC 1.8499</strain>
    </source>
</reference>
<protein>
    <recommendedName>
        <fullName evidence="4">Ig-like domain-containing protein</fullName>
    </recommendedName>
</protein>
<evidence type="ECO:0000256" key="1">
    <source>
        <dbReference type="SAM" id="MobiDB-lite"/>
    </source>
</evidence>
<accession>A0ABY1GVN2</accession>